<evidence type="ECO:0000256" key="10">
    <source>
        <dbReference type="RuleBase" id="RU004389"/>
    </source>
</evidence>
<dbReference type="Gene3D" id="2.30.30.30">
    <property type="match status" value="1"/>
</dbReference>
<dbReference type="AlphaFoldDB" id="A0A429ZLJ7"/>
<name>A0A429ZLJ7_9ENTE</name>
<evidence type="ECO:0000256" key="6">
    <source>
        <dbReference type="ARBA" id="ARBA00022917"/>
    </source>
</evidence>
<dbReference type="InterPro" id="IPR012340">
    <property type="entry name" value="NA-bd_OB-fold"/>
</dbReference>
<dbReference type="Pfam" id="PF09285">
    <property type="entry name" value="Elong-fact-P_C"/>
    <property type="match status" value="1"/>
</dbReference>
<comment type="caution">
    <text evidence="13">The sequence shown here is derived from an EMBL/GenBank/DDBJ whole genome shotgun (WGS) entry which is preliminary data.</text>
</comment>
<dbReference type="FunFam" id="2.40.50.140:FF:000004">
    <property type="entry name" value="Elongation factor P"/>
    <property type="match status" value="1"/>
</dbReference>
<dbReference type="NCBIfam" id="TIGR00038">
    <property type="entry name" value="efp"/>
    <property type="match status" value="1"/>
</dbReference>
<dbReference type="OrthoDB" id="9801844at2"/>
<dbReference type="InterPro" id="IPR008991">
    <property type="entry name" value="Translation_prot_SH3-like_sf"/>
</dbReference>
<evidence type="ECO:0000256" key="3">
    <source>
        <dbReference type="ARBA" id="ARBA00009479"/>
    </source>
</evidence>
<dbReference type="UniPathway" id="UPA00345"/>
<evidence type="ECO:0000259" key="11">
    <source>
        <dbReference type="SMART" id="SM00841"/>
    </source>
</evidence>
<evidence type="ECO:0000313" key="14">
    <source>
        <dbReference type="Proteomes" id="UP000287239"/>
    </source>
</evidence>
<accession>A0A429ZLJ7</accession>
<evidence type="ECO:0000256" key="7">
    <source>
        <dbReference type="ARBA" id="ARBA00025469"/>
    </source>
</evidence>
<feature type="domain" description="Elongation factor P C-terminal" evidence="11">
    <location>
        <begin position="129"/>
        <end position="184"/>
    </location>
</feature>
<gene>
    <name evidence="8" type="primary">efp</name>
    <name evidence="13" type="ORF">CBF35_09815</name>
</gene>
<dbReference type="GO" id="GO:0043043">
    <property type="term" value="P:peptide biosynthetic process"/>
    <property type="evidence" value="ECO:0007669"/>
    <property type="project" value="InterPro"/>
</dbReference>
<dbReference type="Pfam" id="PF01132">
    <property type="entry name" value="EFP"/>
    <property type="match status" value="1"/>
</dbReference>
<dbReference type="InterPro" id="IPR011768">
    <property type="entry name" value="Transl_elongation_fac_P"/>
</dbReference>
<sequence length="185" mass="20494">MISVNAFEKGLTIEVAGEIYRILEVEHVKPSKGSAFVQTKLQNLRTSESQKMTFPVDEKVAKGQIIQREVQYLYGNGSSHVFMDTETYEQVELPTKQIVVELNYLLENSLCQLMLVGTETLGVILPKTVELTVKETEPGIRGNTSGSSLKAALMNTGFIAQVPFFVNTDDKLLINTDDGSYVSRA</sequence>
<evidence type="ECO:0000256" key="9">
    <source>
        <dbReference type="NCBIfam" id="TIGR00038"/>
    </source>
</evidence>
<dbReference type="InterPro" id="IPR015365">
    <property type="entry name" value="Elong-fact-P_C"/>
</dbReference>
<dbReference type="InterPro" id="IPR013185">
    <property type="entry name" value="Transl_elong_KOW-like"/>
</dbReference>
<comment type="subcellular location">
    <subcellularLocation>
        <location evidence="1 8">Cytoplasm</location>
    </subcellularLocation>
</comment>
<evidence type="ECO:0000256" key="4">
    <source>
        <dbReference type="ARBA" id="ARBA00022490"/>
    </source>
</evidence>
<dbReference type="PIRSF" id="PIRSF005901">
    <property type="entry name" value="EF-P"/>
    <property type="match status" value="1"/>
</dbReference>
<dbReference type="PANTHER" id="PTHR30053">
    <property type="entry name" value="ELONGATION FACTOR P"/>
    <property type="match status" value="1"/>
</dbReference>
<evidence type="ECO:0000313" key="13">
    <source>
        <dbReference type="EMBL" id="RST94539.1"/>
    </source>
</evidence>
<comment type="pathway">
    <text evidence="2 8">Protein biosynthesis; polypeptide chain elongation.</text>
</comment>
<dbReference type="InterPro" id="IPR020599">
    <property type="entry name" value="Transl_elong_fac_P/YeiP"/>
</dbReference>
<evidence type="ECO:0000256" key="8">
    <source>
        <dbReference type="HAMAP-Rule" id="MF_00141"/>
    </source>
</evidence>
<dbReference type="PANTHER" id="PTHR30053:SF12">
    <property type="entry name" value="ELONGATION FACTOR P (EF-P) FAMILY PROTEIN"/>
    <property type="match status" value="1"/>
</dbReference>
<keyword evidence="6 8" id="KW-0648">Protein biosynthesis</keyword>
<protein>
    <recommendedName>
        <fullName evidence="8 9">Elongation factor P</fullName>
        <shortName evidence="8">EF-P</shortName>
    </recommendedName>
</protein>
<dbReference type="HAMAP" id="MF_00141">
    <property type="entry name" value="EF_P"/>
    <property type="match status" value="1"/>
</dbReference>
<organism evidence="13 14">
    <name type="scientific">Vagococcus salmoninarum</name>
    <dbReference type="NCBI Taxonomy" id="2739"/>
    <lineage>
        <taxon>Bacteria</taxon>
        <taxon>Bacillati</taxon>
        <taxon>Bacillota</taxon>
        <taxon>Bacilli</taxon>
        <taxon>Lactobacillales</taxon>
        <taxon>Enterococcaceae</taxon>
        <taxon>Vagococcus</taxon>
    </lineage>
</organism>
<dbReference type="RefSeq" id="WP_126780621.1">
    <property type="nucleotide sequence ID" value="NZ_CAUQJP010000015.1"/>
</dbReference>
<dbReference type="EMBL" id="NGJU01000014">
    <property type="protein sequence ID" value="RST94539.1"/>
    <property type="molecule type" value="Genomic_DNA"/>
</dbReference>
<dbReference type="GeneID" id="98568667"/>
<evidence type="ECO:0000259" key="12">
    <source>
        <dbReference type="SMART" id="SM01185"/>
    </source>
</evidence>
<proteinExistence type="inferred from homology"/>
<dbReference type="InterPro" id="IPR014722">
    <property type="entry name" value="Rib_uL2_dom2"/>
</dbReference>
<dbReference type="Proteomes" id="UP000287239">
    <property type="component" value="Unassembled WGS sequence"/>
</dbReference>
<dbReference type="SUPFAM" id="SSF50249">
    <property type="entry name" value="Nucleic acid-binding proteins"/>
    <property type="match status" value="2"/>
</dbReference>
<dbReference type="FunFam" id="2.30.30.30:FF:000003">
    <property type="entry name" value="Elongation factor P"/>
    <property type="match status" value="1"/>
</dbReference>
<dbReference type="CDD" id="cd04470">
    <property type="entry name" value="S1_EF-P_repeat_1"/>
    <property type="match status" value="1"/>
</dbReference>
<dbReference type="GO" id="GO:0003746">
    <property type="term" value="F:translation elongation factor activity"/>
    <property type="evidence" value="ECO:0007669"/>
    <property type="project" value="UniProtKB-UniRule"/>
</dbReference>
<evidence type="ECO:0000256" key="2">
    <source>
        <dbReference type="ARBA" id="ARBA00004815"/>
    </source>
</evidence>
<keyword evidence="4 8" id="KW-0963">Cytoplasm</keyword>
<comment type="function">
    <text evidence="7 8">Involved in peptide bond synthesis. Stimulates efficient translation and peptide-bond synthesis on native or reconstituted 70S ribosomes in vitro. Probably functions indirectly by altering the affinity of the ribosome for aminoacyl-tRNA, thus increasing their reactivity as acceptors for peptidyl transferase.</text>
</comment>
<dbReference type="SMART" id="SM01185">
    <property type="entry name" value="EFP"/>
    <property type="match status" value="1"/>
</dbReference>
<dbReference type="SMART" id="SM00841">
    <property type="entry name" value="Elong-fact-P_C"/>
    <property type="match status" value="1"/>
</dbReference>
<evidence type="ECO:0000256" key="1">
    <source>
        <dbReference type="ARBA" id="ARBA00004496"/>
    </source>
</evidence>
<dbReference type="Pfam" id="PF08207">
    <property type="entry name" value="EFP_N"/>
    <property type="match status" value="1"/>
</dbReference>
<keyword evidence="5 8" id="KW-0251">Elongation factor</keyword>
<dbReference type="SUPFAM" id="SSF50104">
    <property type="entry name" value="Translation proteins SH3-like domain"/>
    <property type="match status" value="1"/>
</dbReference>
<feature type="domain" description="Translation elongation factor P/YeiP central" evidence="12">
    <location>
        <begin position="67"/>
        <end position="121"/>
    </location>
</feature>
<dbReference type="NCBIfam" id="NF001810">
    <property type="entry name" value="PRK00529.1"/>
    <property type="match status" value="1"/>
</dbReference>
<evidence type="ECO:0000256" key="5">
    <source>
        <dbReference type="ARBA" id="ARBA00022768"/>
    </source>
</evidence>
<dbReference type="GO" id="GO:0005829">
    <property type="term" value="C:cytosol"/>
    <property type="evidence" value="ECO:0007669"/>
    <property type="project" value="UniProtKB-ARBA"/>
</dbReference>
<reference evidence="13 14" key="1">
    <citation type="submission" date="2017-05" db="EMBL/GenBank/DDBJ databases">
        <title>Vagococcus spp. assemblies.</title>
        <authorList>
            <person name="Gulvik C.A."/>
        </authorList>
    </citation>
    <scope>NUCLEOTIDE SEQUENCE [LARGE SCALE GENOMIC DNA]</scope>
    <source>
        <strain evidence="13 14">NCFB 2777</strain>
    </source>
</reference>
<dbReference type="Gene3D" id="2.40.50.140">
    <property type="entry name" value="Nucleic acid-binding proteins"/>
    <property type="match status" value="2"/>
</dbReference>
<comment type="similarity">
    <text evidence="3 8 10">Belongs to the elongation factor P family.</text>
</comment>
<dbReference type="InterPro" id="IPR001059">
    <property type="entry name" value="Transl_elong_P/YeiP_cen"/>
</dbReference>
<dbReference type="FunFam" id="2.40.50.140:FF:000009">
    <property type="entry name" value="Elongation factor P"/>
    <property type="match status" value="1"/>
</dbReference>
<keyword evidence="14" id="KW-1185">Reference proteome</keyword>